<feature type="region of interest" description="Disordered" evidence="1">
    <location>
        <begin position="282"/>
        <end position="317"/>
    </location>
</feature>
<dbReference type="EMBL" id="MOMC01000060">
    <property type="protein sequence ID" value="ONH25416.1"/>
    <property type="molecule type" value="Genomic_DNA"/>
</dbReference>
<dbReference type="Pfam" id="PF02450">
    <property type="entry name" value="LCAT"/>
    <property type="match status" value="1"/>
</dbReference>
<keyword evidence="3" id="KW-1185">Reference proteome</keyword>
<evidence type="ECO:0000256" key="1">
    <source>
        <dbReference type="SAM" id="MobiDB-lite"/>
    </source>
</evidence>
<evidence type="ECO:0008006" key="4">
    <source>
        <dbReference type="Google" id="ProtNLM"/>
    </source>
</evidence>
<reference evidence="3" key="1">
    <citation type="submission" date="2016-10" db="EMBL/GenBank/DDBJ databases">
        <title>Frankia sp. NRRL B-16386 Genome sequencing.</title>
        <authorList>
            <person name="Ghodhbane-Gtari F."/>
            <person name="Swanson E."/>
            <person name="Gueddou A."/>
            <person name="Hezbri K."/>
            <person name="Ktari K."/>
            <person name="Nouioui I."/>
            <person name="Morris K."/>
            <person name="Simpson S."/>
            <person name="Abebe-Akele F."/>
            <person name="Thomas K."/>
            <person name="Gtari M."/>
            <person name="Tisa L.S."/>
        </authorList>
    </citation>
    <scope>NUCLEOTIDE SEQUENCE [LARGE SCALE GENOMIC DNA]</scope>
    <source>
        <strain evidence="3">NRRL B-16386</strain>
    </source>
</reference>
<dbReference type="InterPro" id="IPR003386">
    <property type="entry name" value="LACT/PDAT_acylTrfase"/>
</dbReference>
<comment type="caution">
    <text evidence="2">The sequence shown here is derived from an EMBL/GenBank/DDBJ whole genome shotgun (WGS) entry which is preliminary data.</text>
</comment>
<proteinExistence type="predicted"/>
<accession>A0A1V2I549</accession>
<gene>
    <name evidence="2" type="ORF">BL253_27755</name>
</gene>
<dbReference type="GO" id="GO:0008374">
    <property type="term" value="F:O-acyltransferase activity"/>
    <property type="evidence" value="ECO:0007669"/>
    <property type="project" value="InterPro"/>
</dbReference>
<organism evidence="2 3">
    <name type="scientific">Pseudofrankia asymbiotica</name>
    <dbReference type="NCBI Taxonomy" id="1834516"/>
    <lineage>
        <taxon>Bacteria</taxon>
        <taxon>Bacillati</taxon>
        <taxon>Actinomycetota</taxon>
        <taxon>Actinomycetes</taxon>
        <taxon>Frankiales</taxon>
        <taxon>Frankiaceae</taxon>
        <taxon>Pseudofrankia</taxon>
    </lineage>
</organism>
<dbReference type="AlphaFoldDB" id="A0A1V2I549"/>
<dbReference type="Proteomes" id="UP000188929">
    <property type="component" value="Unassembled WGS sequence"/>
</dbReference>
<dbReference type="Gene3D" id="3.40.50.1820">
    <property type="entry name" value="alpha/beta hydrolase"/>
    <property type="match status" value="1"/>
</dbReference>
<dbReference type="InterPro" id="IPR029058">
    <property type="entry name" value="AB_hydrolase_fold"/>
</dbReference>
<name>A0A1V2I549_9ACTN</name>
<sequence>MGSELVEAESGRVLWGLRDPGWYVSAWTSGRSLKDLAVTEDERAGRYERVRATRLLTFAAFAPVLGGFEPYRRLSRTMVADLFHPAAVLEFAYDWRLPVDHNAHLLANAAQRHLAAWRRHPACDETLRRRAVDGDVRLVLVAHSMGGLVTRKACADAGFAGLVRKVVTLGTPFFGAPKAVLMMGSGRGFPLPRARLRSLARALPGVYDLLPGYRCVRDGIGARRLTVPDVTSIGGDADLAAEAFSRRATIPDRRLPGHTQVVGAFQPTVQAVTIEAGQATGHRYTILPPDGGAGRTADLGGDGTVPRESAESPGPGAVPLAQSHGALAASEDAMVVVRDTLDGLRSGPWQGASELGLDAPDVIAAGRPFTVEITGAGRTGRASCSVFDAGTGLRVATPVPRPGGEALMGEVESLPPGLFWIQADGGGRSQVRRMVMSFDPAVGDPDGGGE</sequence>
<evidence type="ECO:0000313" key="2">
    <source>
        <dbReference type="EMBL" id="ONH25416.1"/>
    </source>
</evidence>
<dbReference type="SUPFAM" id="SSF53474">
    <property type="entry name" value="alpha/beta-Hydrolases"/>
    <property type="match status" value="1"/>
</dbReference>
<dbReference type="GO" id="GO:0006629">
    <property type="term" value="P:lipid metabolic process"/>
    <property type="evidence" value="ECO:0007669"/>
    <property type="project" value="InterPro"/>
</dbReference>
<dbReference type="STRING" id="1834516.BL253_27755"/>
<protein>
    <recommendedName>
        <fullName evidence="4">Lecithin--cholesterol acyltransferase</fullName>
    </recommendedName>
</protein>
<evidence type="ECO:0000313" key="3">
    <source>
        <dbReference type="Proteomes" id="UP000188929"/>
    </source>
</evidence>